<feature type="domain" description="N-terminal" evidence="1">
    <location>
        <begin position="18"/>
        <end position="134"/>
    </location>
</feature>
<dbReference type="Proteomes" id="UP000561077">
    <property type="component" value="Unassembled WGS sequence"/>
</dbReference>
<keyword evidence="5" id="KW-1185">Reference proteome</keyword>
<dbReference type="AlphaFoldDB" id="A0A7W4IKJ3"/>
<dbReference type="Pfam" id="PF18818">
    <property type="entry name" value="MPTase-PolyVal"/>
    <property type="match status" value="1"/>
</dbReference>
<evidence type="ECO:0000313" key="5">
    <source>
        <dbReference type="Proteomes" id="UP000540490"/>
    </source>
</evidence>
<evidence type="ECO:0000259" key="2">
    <source>
        <dbReference type="Pfam" id="PF18818"/>
    </source>
</evidence>
<dbReference type="InterPro" id="IPR013610">
    <property type="entry name" value="ArdC_N"/>
</dbReference>
<dbReference type="InterPro" id="IPR017113">
    <property type="entry name" value="Antirestriction_ArdC"/>
</dbReference>
<dbReference type="GO" id="GO:0003697">
    <property type="term" value="F:single-stranded DNA binding"/>
    <property type="evidence" value="ECO:0007669"/>
    <property type="project" value="InterPro"/>
</dbReference>
<evidence type="ECO:0000313" key="3">
    <source>
        <dbReference type="EMBL" id="MBB2164545.1"/>
    </source>
</evidence>
<dbReference type="PIRSF" id="PIRSF037112">
    <property type="entry name" value="Antirestriction_ArdC"/>
    <property type="match status" value="1"/>
</dbReference>
<accession>A0A7W4IKJ3</accession>
<dbReference type="EMBL" id="JABEQO010000008">
    <property type="protein sequence ID" value="MBB2164545.1"/>
    <property type="molecule type" value="Genomic_DNA"/>
</dbReference>
<dbReference type="RefSeq" id="WP_182973652.1">
    <property type="nucleotide sequence ID" value="NZ_JABEQN010000008.1"/>
</dbReference>
<name>A0A7W4IKJ3_9PROT</name>
<evidence type="ECO:0000313" key="4">
    <source>
        <dbReference type="EMBL" id="MBB2193688.1"/>
    </source>
</evidence>
<evidence type="ECO:0000313" key="6">
    <source>
        <dbReference type="Proteomes" id="UP000561077"/>
    </source>
</evidence>
<dbReference type="Proteomes" id="UP000540490">
    <property type="component" value="Unassembled WGS sequence"/>
</dbReference>
<dbReference type="Pfam" id="PF08401">
    <property type="entry name" value="ArdcN"/>
    <property type="match status" value="1"/>
</dbReference>
<evidence type="ECO:0000259" key="1">
    <source>
        <dbReference type="Pfam" id="PF08401"/>
    </source>
</evidence>
<comment type="caution">
    <text evidence="3">The sequence shown here is derived from an EMBL/GenBank/DDBJ whole genome shotgun (WGS) entry which is preliminary data.</text>
</comment>
<proteinExistence type="predicted"/>
<gene>
    <name evidence="4" type="ORF">HLH25_08535</name>
    <name evidence="3" type="ORF">HLH26_08320</name>
</gene>
<organism evidence="3 6">
    <name type="scientific">Gluconacetobacter dulcium</name>
    <dbReference type="NCBI Taxonomy" id="2729096"/>
    <lineage>
        <taxon>Bacteria</taxon>
        <taxon>Pseudomonadati</taxon>
        <taxon>Pseudomonadota</taxon>
        <taxon>Alphaproteobacteria</taxon>
        <taxon>Acetobacterales</taxon>
        <taxon>Acetobacteraceae</taxon>
        <taxon>Gluconacetobacter</taxon>
    </lineage>
</organism>
<dbReference type="InterPro" id="IPR041459">
    <property type="entry name" value="MPTase-PolyVal"/>
</dbReference>
<reference evidence="5 6" key="1">
    <citation type="submission" date="2020-04" db="EMBL/GenBank/DDBJ databases">
        <title>Description of novel Gluconacetobacter.</title>
        <authorList>
            <person name="Sombolestani A."/>
        </authorList>
    </citation>
    <scope>NUCLEOTIDE SEQUENCE [LARGE SCALE GENOMIC DNA]</scope>
    <source>
        <strain evidence="4 5">LMG 1728</strain>
        <strain evidence="3 6">LMG 1731</strain>
    </source>
</reference>
<protein>
    <submittedName>
        <fullName evidence="3">DUF1738 domain-containing protein</fullName>
    </submittedName>
</protein>
<dbReference type="EMBL" id="JABEQN010000008">
    <property type="protein sequence ID" value="MBB2193688.1"/>
    <property type="molecule type" value="Genomic_DNA"/>
</dbReference>
<sequence length="310" mass="34314">MATRAKASAVRSSGERADIYQEVTDRIVAELENGRLPWVQPWSNTVAAPSVPRNATTGRRYSGINVLLLWGSLQQCGFATQRWLTFRQALAAGGNVRKGEKGTTVFFANTFVPEGQKLEAEPRAVPFLKRFTVFNIDQCDGLPIEMTAAPSPQADGDIVPRAERLICATGADLRIGGDKAFYMPALDYIQVPPRFAYFDQINWYRTVMHETGHWSGHVKRLNRDQTGSFGTHAYMGEEIVAELTAAFVLAELSIQPSVRHADYIGAWIDMLRDDKRAIFKAARLATQAADYILAFEDATVDQTGPDQLAA</sequence>
<feature type="domain" description="Polyvalent protein metallopeptidase" evidence="2">
    <location>
        <begin position="161"/>
        <end position="283"/>
    </location>
</feature>